<protein>
    <submittedName>
        <fullName evidence="2">Uncharacterized protein</fullName>
    </submittedName>
</protein>
<proteinExistence type="predicted"/>
<gene>
    <name evidence="2" type="ORF">SAMN05421780_105140</name>
</gene>
<keyword evidence="1" id="KW-0812">Transmembrane</keyword>
<evidence type="ECO:0000313" key="3">
    <source>
        <dbReference type="Proteomes" id="UP000199514"/>
    </source>
</evidence>
<dbReference type="AlphaFoldDB" id="A0A1I1IYP4"/>
<organism evidence="2 3">
    <name type="scientific">Flexibacter flexilis DSM 6793</name>
    <dbReference type="NCBI Taxonomy" id="927664"/>
    <lineage>
        <taxon>Bacteria</taxon>
        <taxon>Pseudomonadati</taxon>
        <taxon>Bacteroidota</taxon>
        <taxon>Cytophagia</taxon>
        <taxon>Cytophagales</taxon>
        <taxon>Flexibacteraceae</taxon>
        <taxon>Flexibacter</taxon>
    </lineage>
</organism>
<dbReference type="Proteomes" id="UP000199514">
    <property type="component" value="Unassembled WGS sequence"/>
</dbReference>
<feature type="transmembrane region" description="Helical" evidence="1">
    <location>
        <begin position="7"/>
        <end position="28"/>
    </location>
</feature>
<accession>A0A1I1IYP4</accession>
<dbReference type="EMBL" id="FOLE01000005">
    <property type="protein sequence ID" value="SFC41374.1"/>
    <property type="molecule type" value="Genomic_DNA"/>
</dbReference>
<keyword evidence="1" id="KW-1133">Transmembrane helix</keyword>
<keyword evidence="3" id="KW-1185">Reference proteome</keyword>
<keyword evidence="1" id="KW-0472">Membrane</keyword>
<dbReference type="STRING" id="927664.SAMN05421780_105140"/>
<evidence type="ECO:0000313" key="2">
    <source>
        <dbReference type="EMBL" id="SFC41374.1"/>
    </source>
</evidence>
<reference evidence="2 3" key="1">
    <citation type="submission" date="2016-10" db="EMBL/GenBank/DDBJ databases">
        <authorList>
            <person name="de Groot N.N."/>
        </authorList>
    </citation>
    <scope>NUCLEOTIDE SEQUENCE [LARGE SCALE GENOMIC DNA]</scope>
    <source>
        <strain evidence="2 3">DSM 6793</strain>
    </source>
</reference>
<evidence type="ECO:0000256" key="1">
    <source>
        <dbReference type="SAM" id="Phobius"/>
    </source>
</evidence>
<sequence>MNENTKLGIFVLVTSFLGSYASILMGISHDYLKSIPFSIVFMFTSFIIYYRLNKKLKSR</sequence>
<feature type="transmembrane region" description="Helical" evidence="1">
    <location>
        <begin position="34"/>
        <end position="52"/>
    </location>
</feature>
<name>A0A1I1IYP4_9BACT</name>